<dbReference type="SUPFAM" id="SSF56112">
    <property type="entry name" value="Protein kinase-like (PK-like)"/>
    <property type="match status" value="1"/>
</dbReference>
<dbReference type="Gene3D" id="3.30.200.20">
    <property type="entry name" value="Phosphorylase Kinase, domain 1"/>
    <property type="match status" value="1"/>
</dbReference>
<evidence type="ECO:0000256" key="6">
    <source>
        <dbReference type="PROSITE-ProRule" id="PRU10141"/>
    </source>
</evidence>
<dbReference type="PANTHER" id="PTHR45646">
    <property type="entry name" value="SERINE/THREONINE-PROTEIN KINASE DOA-RELATED"/>
    <property type="match status" value="1"/>
</dbReference>
<dbReference type="PANTHER" id="PTHR45646:SF11">
    <property type="entry name" value="SERINE_THREONINE-PROTEIN KINASE DOA"/>
    <property type="match status" value="1"/>
</dbReference>
<dbReference type="Proteomes" id="UP001251528">
    <property type="component" value="Unassembled WGS sequence"/>
</dbReference>
<feature type="binding site" evidence="6">
    <location>
        <position position="78"/>
    </location>
    <ligand>
        <name>ATP</name>
        <dbReference type="ChEBI" id="CHEBI:30616"/>
    </ligand>
</feature>
<dbReference type="Gene3D" id="1.10.510.10">
    <property type="entry name" value="Transferase(Phosphotransferase) domain 1"/>
    <property type="match status" value="1"/>
</dbReference>
<accession>A0AAJ0CU69</accession>
<dbReference type="GO" id="GO:0043484">
    <property type="term" value="P:regulation of RNA splicing"/>
    <property type="evidence" value="ECO:0007669"/>
    <property type="project" value="TreeGrafter"/>
</dbReference>
<evidence type="ECO:0000256" key="5">
    <source>
        <dbReference type="ARBA" id="ARBA00022840"/>
    </source>
</evidence>
<comment type="caution">
    <text evidence="8">The sequence shown here is derived from an EMBL/GenBank/DDBJ whole genome shotgun (WGS) entry which is preliminary data.</text>
</comment>
<keyword evidence="3 6" id="KW-0547">Nucleotide-binding</keyword>
<proteinExistence type="predicted"/>
<sequence length="394" mass="44696">MASKAPFDCGYFVDSDDECEIEAEAEPWERYAERLYYPVQIGEVLNDRYRIEHKLGWGGHSTVWLAHDAQQHKRVALKIMIAGEGQAEHQIQLRIQDAVQDWSRLILFQSAFFLPSSDGHQHMVLVYPLRGPNLRDTMRETPPAVRMVAAKHILLALKSLHDAEFVHKDLSLPNIMWHIEAMDHWSTEEVYRHLGRPRKVPLHEAHGKPGELVEPIQIPASSTTLPIYLGDFGLTFKLGDTVKPTVQFPLALCAPERLHGAAPNLATDMWSYMYLFLSLHLGGNVIWGNGTTCISLLVGMLGPFPEHWKGSYSGGDVWEDWWWDHSGQICPPPVPLETLVEKIDRRRPDISPLERDYVISLIRRGLCYAPEDRITAAQLVEDPSFNGLMAIYGA</sequence>
<evidence type="ECO:0000256" key="4">
    <source>
        <dbReference type="ARBA" id="ARBA00022777"/>
    </source>
</evidence>
<dbReference type="GO" id="GO:0005634">
    <property type="term" value="C:nucleus"/>
    <property type="evidence" value="ECO:0007669"/>
    <property type="project" value="TreeGrafter"/>
</dbReference>
<evidence type="ECO:0000313" key="8">
    <source>
        <dbReference type="EMBL" id="KAK2601971.1"/>
    </source>
</evidence>
<keyword evidence="9" id="KW-1185">Reference proteome</keyword>
<evidence type="ECO:0000256" key="3">
    <source>
        <dbReference type="ARBA" id="ARBA00022741"/>
    </source>
</evidence>
<evidence type="ECO:0000313" key="9">
    <source>
        <dbReference type="Proteomes" id="UP001251528"/>
    </source>
</evidence>
<dbReference type="GO" id="GO:0005524">
    <property type="term" value="F:ATP binding"/>
    <property type="evidence" value="ECO:0007669"/>
    <property type="project" value="UniProtKB-UniRule"/>
</dbReference>
<gene>
    <name evidence="8" type="ORF">QQS21_004484</name>
</gene>
<keyword evidence="1" id="KW-0723">Serine/threonine-protein kinase</keyword>
<keyword evidence="2" id="KW-0808">Transferase</keyword>
<reference evidence="8" key="1">
    <citation type="submission" date="2023-06" db="EMBL/GenBank/DDBJ databases">
        <title>Conoideocrella luteorostrata (Hypocreales: Clavicipitaceae), a potential biocontrol fungus for elongate hemlock scale in United States Christmas tree production areas.</title>
        <authorList>
            <person name="Barrett H."/>
            <person name="Lovett B."/>
            <person name="Macias A.M."/>
            <person name="Stajich J.E."/>
            <person name="Kasson M.T."/>
        </authorList>
    </citation>
    <scope>NUCLEOTIDE SEQUENCE</scope>
    <source>
        <strain evidence="8">ARSEF 14590</strain>
    </source>
</reference>
<dbReference type="EMBL" id="JASWJB010000066">
    <property type="protein sequence ID" value="KAK2601971.1"/>
    <property type="molecule type" value="Genomic_DNA"/>
</dbReference>
<dbReference type="InterPro" id="IPR000719">
    <property type="entry name" value="Prot_kinase_dom"/>
</dbReference>
<feature type="domain" description="Protein kinase" evidence="7">
    <location>
        <begin position="49"/>
        <end position="385"/>
    </location>
</feature>
<dbReference type="InterPro" id="IPR017441">
    <property type="entry name" value="Protein_kinase_ATP_BS"/>
</dbReference>
<dbReference type="PROSITE" id="PS00107">
    <property type="entry name" value="PROTEIN_KINASE_ATP"/>
    <property type="match status" value="1"/>
</dbReference>
<evidence type="ECO:0000256" key="2">
    <source>
        <dbReference type="ARBA" id="ARBA00022679"/>
    </source>
</evidence>
<keyword evidence="4" id="KW-0418">Kinase</keyword>
<organism evidence="8 9">
    <name type="scientific">Conoideocrella luteorostrata</name>
    <dbReference type="NCBI Taxonomy" id="1105319"/>
    <lineage>
        <taxon>Eukaryota</taxon>
        <taxon>Fungi</taxon>
        <taxon>Dikarya</taxon>
        <taxon>Ascomycota</taxon>
        <taxon>Pezizomycotina</taxon>
        <taxon>Sordariomycetes</taxon>
        <taxon>Hypocreomycetidae</taxon>
        <taxon>Hypocreales</taxon>
        <taxon>Clavicipitaceae</taxon>
        <taxon>Conoideocrella</taxon>
    </lineage>
</organism>
<dbReference type="AlphaFoldDB" id="A0AAJ0CU69"/>
<dbReference type="GO" id="GO:0004674">
    <property type="term" value="F:protein serine/threonine kinase activity"/>
    <property type="evidence" value="ECO:0007669"/>
    <property type="project" value="UniProtKB-KW"/>
</dbReference>
<protein>
    <recommendedName>
        <fullName evidence="7">Protein kinase domain-containing protein</fullName>
    </recommendedName>
</protein>
<evidence type="ECO:0000259" key="7">
    <source>
        <dbReference type="PROSITE" id="PS50011"/>
    </source>
</evidence>
<evidence type="ECO:0000256" key="1">
    <source>
        <dbReference type="ARBA" id="ARBA00022527"/>
    </source>
</evidence>
<dbReference type="SMART" id="SM00220">
    <property type="entry name" value="S_TKc"/>
    <property type="match status" value="1"/>
</dbReference>
<dbReference type="InterPro" id="IPR011009">
    <property type="entry name" value="Kinase-like_dom_sf"/>
</dbReference>
<name>A0AAJ0CU69_9HYPO</name>
<keyword evidence="5 6" id="KW-0067">ATP-binding</keyword>
<dbReference type="Pfam" id="PF00069">
    <property type="entry name" value="Pkinase"/>
    <property type="match status" value="1"/>
</dbReference>
<dbReference type="InterPro" id="IPR051175">
    <property type="entry name" value="CLK_kinases"/>
</dbReference>
<dbReference type="PROSITE" id="PS50011">
    <property type="entry name" value="PROTEIN_KINASE_DOM"/>
    <property type="match status" value="1"/>
</dbReference>